<dbReference type="HAMAP" id="MF_00235">
    <property type="entry name" value="Adenylate_kinase_Adk"/>
    <property type="match status" value="1"/>
</dbReference>
<accession>A0A1H1YZ54</accession>
<dbReference type="Pfam" id="PF00406">
    <property type="entry name" value="ADK"/>
    <property type="match status" value="1"/>
</dbReference>
<feature type="binding site" evidence="5">
    <location>
        <position position="31"/>
    </location>
    <ligand>
        <name>AMP</name>
        <dbReference type="ChEBI" id="CHEBI:456215"/>
    </ligand>
</feature>
<evidence type="ECO:0000256" key="2">
    <source>
        <dbReference type="ARBA" id="ARBA00022727"/>
    </source>
</evidence>
<dbReference type="GO" id="GO:0005737">
    <property type="term" value="C:cytoplasm"/>
    <property type="evidence" value="ECO:0007669"/>
    <property type="project" value="UniProtKB-SubCell"/>
</dbReference>
<dbReference type="Gene3D" id="3.40.50.300">
    <property type="entry name" value="P-loop containing nucleotide triphosphate hydrolases"/>
    <property type="match status" value="1"/>
</dbReference>
<dbReference type="NCBIfam" id="NF011105">
    <property type="entry name" value="PRK14532.1"/>
    <property type="match status" value="1"/>
</dbReference>
<feature type="binding site" evidence="5">
    <location>
        <position position="144"/>
    </location>
    <ligand>
        <name>AMP</name>
        <dbReference type="ChEBI" id="CHEBI:456215"/>
    </ligand>
</feature>
<evidence type="ECO:0000256" key="7">
    <source>
        <dbReference type="RuleBase" id="RU003331"/>
    </source>
</evidence>
<feature type="region of interest" description="NMP" evidence="5">
    <location>
        <begin position="30"/>
        <end position="59"/>
    </location>
</feature>
<name>A0A1H1YZ54_9ACTN</name>
<comment type="subcellular location">
    <subcellularLocation>
        <location evidence="5 7">Cytoplasm</location>
    </subcellularLocation>
</comment>
<keyword evidence="1 5" id="KW-0808">Transferase</keyword>
<gene>
    <name evidence="5" type="primary">adk</name>
    <name evidence="8" type="ORF">SAMN04488543_3507</name>
</gene>
<dbReference type="RefSeq" id="WP_091414433.1">
    <property type="nucleotide sequence ID" value="NZ_LT629749.1"/>
</dbReference>
<sequence>MRLLIMGPPGAGKGTQAAQVSQRYGIPAVSTGDIFRAMKTADTPLAQQVRDIMDSGGYISDDITNDIVAQRLAEVDCVGGFLLDGYPRTPAQVETLDAFLAGRGEALDAVIVLVADQDEVVQRLLKRAATDGRADDREETIRVRQQVYADQTAPLLEIFRNRDLLVEVDGLGPVTEVSQRLFDALDAKTGGAPAVSVDG</sequence>
<keyword evidence="2 5" id="KW-0545">Nucleotide biosynthesis</keyword>
<dbReference type="AlphaFoldDB" id="A0A1H1YZ54"/>
<evidence type="ECO:0000313" key="9">
    <source>
        <dbReference type="Proteomes" id="UP000199092"/>
    </source>
</evidence>
<organism evidence="8 9">
    <name type="scientific">Friedmanniella luteola</name>
    <dbReference type="NCBI Taxonomy" id="546871"/>
    <lineage>
        <taxon>Bacteria</taxon>
        <taxon>Bacillati</taxon>
        <taxon>Actinomycetota</taxon>
        <taxon>Actinomycetes</taxon>
        <taxon>Propionibacteriales</taxon>
        <taxon>Nocardioidaceae</taxon>
        <taxon>Friedmanniella</taxon>
    </lineage>
</organism>
<keyword evidence="5" id="KW-0963">Cytoplasm</keyword>
<comment type="function">
    <text evidence="5">Catalyzes the reversible transfer of the terminal phosphate group between ATP and AMP. Plays an important role in cellular energy homeostasis and in adenine nucleotide metabolism.</text>
</comment>
<keyword evidence="9" id="KW-1185">Reference proteome</keyword>
<proteinExistence type="inferred from homology"/>
<dbReference type="CDD" id="cd01428">
    <property type="entry name" value="ADK"/>
    <property type="match status" value="1"/>
</dbReference>
<dbReference type="GO" id="GO:0005524">
    <property type="term" value="F:ATP binding"/>
    <property type="evidence" value="ECO:0007669"/>
    <property type="project" value="UniProtKB-UniRule"/>
</dbReference>
<evidence type="ECO:0000256" key="3">
    <source>
        <dbReference type="ARBA" id="ARBA00022741"/>
    </source>
</evidence>
<evidence type="ECO:0000256" key="6">
    <source>
        <dbReference type="RuleBase" id="RU003330"/>
    </source>
</evidence>
<feature type="binding site" evidence="5">
    <location>
        <position position="92"/>
    </location>
    <ligand>
        <name>AMP</name>
        <dbReference type="ChEBI" id="CHEBI:456215"/>
    </ligand>
</feature>
<feature type="binding site" evidence="5">
    <location>
        <begin position="57"/>
        <end position="59"/>
    </location>
    <ligand>
        <name>AMP</name>
        <dbReference type="ChEBI" id="CHEBI:456215"/>
    </ligand>
</feature>
<keyword evidence="3 5" id="KW-0547">Nucleotide-binding</keyword>
<dbReference type="NCBIfam" id="NF001381">
    <property type="entry name" value="PRK00279.1-3"/>
    <property type="match status" value="1"/>
</dbReference>
<dbReference type="InterPro" id="IPR027417">
    <property type="entry name" value="P-loop_NTPase"/>
</dbReference>
<protein>
    <recommendedName>
        <fullName evidence="5 7">Adenylate kinase</fullName>
        <shortName evidence="5">AK</shortName>
        <ecNumber evidence="5 7">2.7.4.3</ecNumber>
    </recommendedName>
    <alternativeName>
        <fullName evidence="5">ATP-AMP transphosphorylase</fullName>
    </alternativeName>
    <alternativeName>
        <fullName evidence="5">ATP:AMP phosphotransferase</fullName>
    </alternativeName>
    <alternativeName>
        <fullName evidence="5">Adenylate monophosphate kinase</fullName>
    </alternativeName>
</protein>
<comment type="subunit">
    <text evidence="5 7">Monomer.</text>
</comment>
<dbReference type="InterPro" id="IPR033690">
    <property type="entry name" value="Adenylat_kinase_CS"/>
</dbReference>
<feature type="binding site" evidence="5">
    <location>
        <position position="133"/>
    </location>
    <ligand>
        <name>AMP</name>
        <dbReference type="ChEBI" id="CHEBI:456215"/>
    </ligand>
</feature>
<dbReference type="PANTHER" id="PTHR23359">
    <property type="entry name" value="NUCLEOTIDE KINASE"/>
    <property type="match status" value="1"/>
</dbReference>
<dbReference type="EMBL" id="LT629749">
    <property type="protein sequence ID" value="SDT26754.1"/>
    <property type="molecule type" value="Genomic_DNA"/>
</dbReference>
<comment type="caution">
    <text evidence="5">Lacks conserved residue(s) required for the propagation of feature annotation.</text>
</comment>
<feature type="binding site" evidence="5">
    <location>
        <position position="36"/>
    </location>
    <ligand>
        <name>AMP</name>
        <dbReference type="ChEBI" id="CHEBI:456215"/>
    </ligand>
</feature>
<keyword evidence="4 5" id="KW-0418">Kinase</keyword>
<dbReference type="PRINTS" id="PR00094">
    <property type="entry name" value="ADENYLTKNASE"/>
</dbReference>
<feature type="binding site" evidence="5">
    <location>
        <position position="172"/>
    </location>
    <ligand>
        <name>ATP</name>
        <dbReference type="ChEBI" id="CHEBI:30616"/>
    </ligand>
</feature>
<evidence type="ECO:0000256" key="4">
    <source>
        <dbReference type="ARBA" id="ARBA00022777"/>
    </source>
</evidence>
<dbReference type="UniPathway" id="UPA00588">
    <property type="reaction ID" value="UER00649"/>
</dbReference>
<feature type="binding site" evidence="5">
    <location>
        <begin position="10"/>
        <end position="15"/>
    </location>
    <ligand>
        <name>ATP</name>
        <dbReference type="ChEBI" id="CHEBI:30616"/>
    </ligand>
</feature>
<dbReference type="PROSITE" id="PS00113">
    <property type="entry name" value="ADENYLATE_KINASE"/>
    <property type="match status" value="1"/>
</dbReference>
<keyword evidence="5 7" id="KW-0067">ATP-binding</keyword>
<reference evidence="8 9" key="1">
    <citation type="submission" date="2016-10" db="EMBL/GenBank/DDBJ databases">
        <authorList>
            <person name="de Groot N.N."/>
        </authorList>
    </citation>
    <scope>NUCLEOTIDE SEQUENCE [LARGE SCALE GENOMIC DNA]</scope>
    <source>
        <strain evidence="8 9">DSM 21741</strain>
    </source>
</reference>
<comment type="pathway">
    <text evidence="5">Purine metabolism; AMP biosynthesis via salvage pathway; AMP from ADP: step 1/1.</text>
</comment>
<comment type="domain">
    <text evidence="5">Consists of three domains, a large central CORE domain and two small peripheral domains, NMPbind and LID, which undergo movements during catalysis. The LID domain closes over the site of phosphoryl transfer upon ATP binding. Assembling and dissambling the active center during each catalytic cycle provides an effective means to prevent ATP hydrolysis.</text>
</comment>
<feature type="binding site" evidence="5">
    <location>
        <position position="127"/>
    </location>
    <ligand>
        <name>ATP</name>
        <dbReference type="ChEBI" id="CHEBI:30616"/>
    </ligand>
</feature>
<dbReference type="OrthoDB" id="9805030at2"/>
<dbReference type="EC" id="2.7.4.3" evidence="5 7"/>
<dbReference type="InterPro" id="IPR000850">
    <property type="entry name" value="Adenylat/UMP-CMP_kin"/>
</dbReference>
<feature type="binding site" evidence="5">
    <location>
        <begin position="85"/>
        <end position="88"/>
    </location>
    <ligand>
        <name>AMP</name>
        <dbReference type="ChEBI" id="CHEBI:456215"/>
    </ligand>
</feature>
<dbReference type="STRING" id="546871.SAMN04488543_3507"/>
<dbReference type="GO" id="GO:0004017">
    <property type="term" value="F:AMP kinase activity"/>
    <property type="evidence" value="ECO:0007669"/>
    <property type="project" value="UniProtKB-UniRule"/>
</dbReference>
<comment type="similarity">
    <text evidence="5 6">Belongs to the adenylate kinase family.</text>
</comment>
<evidence type="ECO:0000313" key="8">
    <source>
        <dbReference type="EMBL" id="SDT26754.1"/>
    </source>
</evidence>
<dbReference type="NCBIfam" id="NF011100">
    <property type="entry name" value="PRK14527.1"/>
    <property type="match status" value="1"/>
</dbReference>
<evidence type="ECO:0000256" key="5">
    <source>
        <dbReference type="HAMAP-Rule" id="MF_00235"/>
    </source>
</evidence>
<comment type="catalytic activity">
    <reaction evidence="5 7">
        <text>AMP + ATP = 2 ADP</text>
        <dbReference type="Rhea" id="RHEA:12973"/>
        <dbReference type="ChEBI" id="CHEBI:30616"/>
        <dbReference type="ChEBI" id="CHEBI:456215"/>
        <dbReference type="ChEBI" id="CHEBI:456216"/>
        <dbReference type="EC" id="2.7.4.3"/>
    </reaction>
</comment>
<dbReference type="SUPFAM" id="SSF52540">
    <property type="entry name" value="P-loop containing nucleoside triphosphate hydrolases"/>
    <property type="match status" value="1"/>
</dbReference>
<evidence type="ECO:0000256" key="1">
    <source>
        <dbReference type="ARBA" id="ARBA00022679"/>
    </source>
</evidence>
<dbReference type="Proteomes" id="UP000199092">
    <property type="component" value="Chromosome I"/>
</dbReference>
<dbReference type="GO" id="GO:0044209">
    <property type="term" value="P:AMP salvage"/>
    <property type="evidence" value="ECO:0007669"/>
    <property type="project" value="UniProtKB-UniRule"/>
</dbReference>